<evidence type="ECO:0000256" key="1">
    <source>
        <dbReference type="SAM" id="MobiDB-lite"/>
    </source>
</evidence>
<proteinExistence type="predicted"/>
<dbReference type="EMBL" id="JAEMUK010000007">
    <property type="protein sequence ID" value="MBJ7542544.1"/>
    <property type="molecule type" value="Genomic_DNA"/>
</dbReference>
<dbReference type="Gene3D" id="2.40.50.870">
    <property type="entry name" value="Protein of unknown function (DUF3299)"/>
    <property type="match status" value="1"/>
</dbReference>
<keyword evidence="4" id="KW-1185">Reference proteome</keyword>
<organism evidence="3 4">
    <name type="scientific">Rhodomicrobium udaipurense</name>
    <dbReference type="NCBI Taxonomy" id="1202716"/>
    <lineage>
        <taxon>Bacteria</taxon>
        <taxon>Pseudomonadati</taxon>
        <taxon>Pseudomonadota</taxon>
        <taxon>Alphaproteobacteria</taxon>
        <taxon>Hyphomicrobiales</taxon>
        <taxon>Hyphomicrobiaceae</taxon>
        <taxon>Rhodomicrobium</taxon>
    </lineage>
</organism>
<reference evidence="3 4" key="1">
    <citation type="submission" date="2020-12" db="EMBL/GenBank/DDBJ databases">
        <title>Revised draft genomes of Rhodomicrobium vannielii ATCC 17100 and Rhodomicrobium udaipurense JA643.</title>
        <authorList>
            <person name="Conners E.M."/>
            <person name="Davenport E.J."/>
            <person name="Bose A."/>
        </authorList>
    </citation>
    <scope>NUCLEOTIDE SEQUENCE [LARGE SCALE GENOMIC DNA]</scope>
    <source>
        <strain evidence="3 4">JA643</strain>
    </source>
</reference>
<evidence type="ECO:0000256" key="2">
    <source>
        <dbReference type="SAM" id="SignalP"/>
    </source>
</evidence>
<feature type="region of interest" description="Disordered" evidence="1">
    <location>
        <begin position="44"/>
        <end position="91"/>
    </location>
</feature>
<name>A0A8I1KJ74_9HYPH</name>
<feature type="compositionally biased region" description="Polar residues" evidence="1">
    <location>
        <begin position="45"/>
        <end position="54"/>
    </location>
</feature>
<dbReference type="InterPro" id="IPR021727">
    <property type="entry name" value="DUF3299"/>
</dbReference>
<accession>A0A8I1KJ74</accession>
<dbReference type="Pfam" id="PF11736">
    <property type="entry name" value="DUF3299"/>
    <property type="match status" value="1"/>
</dbReference>
<sequence>MKRLAAACVALLLTTGFAPIENEPPMEIGWGRLVPPAPVAPPNVKSKSFLSGATPSPALGGSEPPPPLLPPGEDRPWLSERRNQPGAGAPVPVVQELDGKRVKIGGYVVPLDFDATNVKEFLLVPFIGACIHVPPPPPNQIIYVKVEQGFDVAGSFDPVWVTGRIAVASQFTGLAETGYTIDADTVDTRKE</sequence>
<feature type="compositionally biased region" description="Basic and acidic residues" evidence="1">
    <location>
        <begin position="72"/>
        <end position="83"/>
    </location>
</feature>
<dbReference type="RefSeq" id="WP_037238250.1">
    <property type="nucleotide sequence ID" value="NZ_JAEMUK010000007.1"/>
</dbReference>
<protein>
    <submittedName>
        <fullName evidence="3">DUF3299 domain-containing protein</fullName>
    </submittedName>
</protein>
<gene>
    <name evidence="3" type="ORF">JDN41_03130</name>
</gene>
<evidence type="ECO:0000313" key="3">
    <source>
        <dbReference type="EMBL" id="MBJ7542544.1"/>
    </source>
</evidence>
<dbReference type="Proteomes" id="UP000623250">
    <property type="component" value="Unassembled WGS sequence"/>
</dbReference>
<comment type="caution">
    <text evidence="3">The sequence shown here is derived from an EMBL/GenBank/DDBJ whole genome shotgun (WGS) entry which is preliminary data.</text>
</comment>
<dbReference type="AlphaFoldDB" id="A0A8I1KJ74"/>
<evidence type="ECO:0000313" key="4">
    <source>
        <dbReference type="Proteomes" id="UP000623250"/>
    </source>
</evidence>
<feature type="signal peptide" evidence="2">
    <location>
        <begin position="1"/>
        <end position="20"/>
    </location>
</feature>
<feature type="chain" id="PRO_5034005860" evidence="2">
    <location>
        <begin position="21"/>
        <end position="191"/>
    </location>
</feature>
<keyword evidence="2" id="KW-0732">Signal</keyword>